<dbReference type="InterPro" id="IPR002110">
    <property type="entry name" value="Ankyrin_rpt"/>
</dbReference>
<dbReference type="PROSITE" id="PS50097">
    <property type="entry name" value="BTB"/>
    <property type="match status" value="1"/>
</dbReference>
<dbReference type="InterPro" id="IPR011333">
    <property type="entry name" value="SKP1/BTB/POZ_sf"/>
</dbReference>
<dbReference type="Pfam" id="PF00651">
    <property type="entry name" value="BTB"/>
    <property type="match status" value="1"/>
</dbReference>
<dbReference type="InterPro" id="IPR000210">
    <property type="entry name" value="BTB/POZ_dom"/>
</dbReference>
<feature type="region of interest" description="Disordered" evidence="3">
    <location>
        <begin position="247"/>
        <end position="279"/>
    </location>
</feature>
<accession>A0A6A6NMU6</accession>
<dbReference type="PROSITE" id="PS50012">
    <property type="entry name" value="RCC1_3"/>
    <property type="match status" value="3"/>
</dbReference>
<evidence type="ECO:0000256" key="4">
    <source>
        <dbReference type="SAM" id="SignalP"/>
    </source>
</evidence>
<feature type="chain" id="PRO_5025518272" description="BTB domain-containing protein" evidence="4">
    <location>
        <begin position="17"/>
        <end position="1111"/>
    </location>
</feature>
<feature type="repeat" description="RCC1" evidence="2">
    <location>
        <begin position="361"/>
        <end position="414"/>
    </location>
</feature>
<dbReference type="Pfam" id="PF00415">
    <property type="entry name" value="RCC1"/>
    <property type="match status" value="1"/>
</dbReference>
<dbReference type="Gene3D" id="3.30.710.10">
    <property type="entry name" value="Potassium Channel Kv1.1, Chain A"/>
    <property type="match status" value="2"/>
</dbReference>
<dbReference type="InterPro" id="IPR036770">
    <property type="entry name" value="Ankyrin_rpt-contain_sf"/>
</dbReference>
<dbReference type="CDD" id="cd18186">
    <property type="entry name" value="BTB_POZ_ZBTB_KLHL-like"/>
    <property type="match status" value="1"/>
</dbReference>
<evidence type="ECO:0000256" key="1">
    <source>
        <dbReference type="ARBA" id="ARBA00022737"/>
    </source>
</evidence>
<evidence type="ECO:0000313" key="7">
    <source>
        <dbReference type="Proteomes" id="UP000799766"/>
    </source>
</evidence>
<feature type="compositionally biased region" description="Basic and acidic residues" evidence="3">
    <location>
        <begin position="267"/>
        <end position="279"/>
    </location>
</feature>
<dbReference type="SUPFAM" id="SSF54695">
    <property type="entry name" value="POZ domain"/>
    <property type="match status" value="1"/>
</dbReference>
<sequence>MSSKLWALFLFDDVDAFQRLLETASYNARQGGGGAQRGNNAGGAGAGVAGGGSAGGATVVSAAAAATAVGSSAAAQPGSFGAHAIGSPGSLGTSPTLVAKSRRSGAGGGAHGGGWTVSGGAGASTAAGGLVLTRADVNKRDAVGKTLLHHVASSTSTTAVGFARALVQHPLIDLYVQDYENGWTALHRAFYFGNISIARLILERDRLDVRQGGKQRAGGLIKIKDSDGNGPLDLYDWTLDPLNNDAESSQQYMRSSSPNDDSDEEDPLRGDFNGEHPSKINEVYTFGSNKNITLGFGDEDDRQFPERVNLRRPDHLQQRFHRNSDVPVPEQPTVTRNLPLIVKDVQMSKLHSAILTADARSNLYVCGHGKGGRLGTGSENTRFNFVCVDGGALAEKRVDAVALGQNHTLALSSHSLFSWGSNAHGQLGYTLPETAHRGEDPIQLLPRQVFGPLKKELVVGVAASRIHSVVHTATSLYTFGRNEGQLGIVDSDSRSLEIQVVPRKVAASLFHSPIHSVAAIDRATVCLLQNHDVYVFANFGYAKVNFLTAADSFANYFFGPLAGSIRDVMFSPNHISKITSGGDTICALSSRGHVYAVTVNQRTDSAGDASAASTTNPSKIKGALSYPQSIWTPIKNYMAARDVAVDQDGSIILTTAAGSVWRRVKRAKIKDASASNTAQYKAKNYKFSRVPTLTGIAAVRASGYGAYAAVREDSDIMRAHIQVRPQSIWRDLFPLLPFAGIAPPEERSELSEDDPSGGFAAMAEALYQRIRKSAGGWQEDVKKAVERRLEEDGATYDMTVCTTSSDVRIPINAFMLSGRSRVFRAGLHKVRTEGRPFIILDVLTLELDGGMGRPTLVFQGADFLTVLNFVLYLYSDKVLALWNSAETRLRDSFRQTKGELLKISSKLDMAVLESSVRRFTPERNFSLPNDMEAALNDPTFFEDGDVVLHLADDEVRVHSALLCQRCPFFERLFKGGAGGMWLSGRRGRYLSSAPAEPIAIDMDNFDSETFQFALRHIYADAGETLFDEVVCGDLDELFELILDVIEIANFLMIDRLSEVCQKVIGKFIDIRNVGRCLNAISPYSIDLFKKAGLEYMCHNMEAVLQNGYLVP</sequence>
<feature type="signal peptide" evidence="4">
    <location>
        <begin position="1"/>
        <end position="16"/>
    </location>
</feature>
<dbReference type="Proteomes" id="UP000799766">
    <property type="component" value="Unassembled WGS sequence"/>
</dbReference>
<dbReference type="PANTHER" id="PTHR22872">
    <property type="entry name" value="BTK-BINDING PROTEIN-RELATED"/>
    <property type="match status" value="1"/>
</dbReference>
<dbReference type="InterPro" id="IPR000408">
    <property type="entry name" value="Reg_chr_condens"/>
</dbReference>
<dbReference type="EMBL" id="MU001703">
    <property type="protein sequence ID" value="KAF2452787.1"/>
    <property type="molecule type" value="Genomic_DNA"/>
</dbReference>
<keyword evidence="1" id="KW-0677">Repeat</keyword>
<organism evidence="6 7">
    <name type="scientific">Lineolata rhizophorae</name>
    <dbReference type="NCBI Taxonomy" id="578093"/>
    <lineage>
        <taxon>Eukaryota</taxon>
        <taxon>Fungi</taxon>
        <taxon>Dikarya</taxon>
        <taxon>Ascomycota</taxon>
        <taxon>Pezizomycotina</taxon>
        <taxon>Dothideomycetes</taxon>
        <taxon>Dothideomycetes incertae sedis</taxon>
        <taxon>Lineolatales</taxon>
        <taxon>Lineolataceae</taxon>
        <taxon>Lineolata</taxon>
    </lineage>
</organism>
<name>A0A6A6NMU6_9PEZI</name>
<gene>
    <name evidence="6" type="ORF">BDY21DRAFT_151020</name>
</gene>
<evidence type="ECO:0000256" key="3">
    <source>
        <dbReference type="SAM" id="MobiDB-lite"/>
    </source>
</evidence>
<keyword evidence="7" id="KW-1185">Reference proteome</keyword>
<dbReference type="SMART" id="SM00248">
    <property type="entry name" value="ANK"/>
    <property type="match status" value="2"/>
</dbReference>
<keyword evidence="4" id="KW-0732">Signal</keyword>
<protein>
    <recommendedName>
        <fullName evidence="5">BTB domain-containing protein</fullName>
    </recommendedName>
</protein>
<dbReference type="OrthoDB" id="1893551at2759"/>
<feature type="repeat" description="RCC1" evidence="2">
    <location>
        <begin position="414"/>
        <end position="474"/>
    </location>
</feature>
<evidence type="ECO:0000256" key="2">
    <source>
        <dbReference type="PROSITE-ProRule" id="PRU00235"/>
    </source>
</evidence>
<feature type="domain" description="BTB" evidence="5">
    <location>
        <begin position="944"/>
        <end position="1020"/>
    </location>
</feature>
<proteinExistence type="predicted"/>
<dbReference type="Pfam" id="PF12796">
    <property type="entry name" value="Ank_2"/>
    <property type="match status" value="1"/>
</dbReference>
<reference evidence="6" key="1">
    <citation type="journal article" date="2020" name="Stud. Mycol.">
        <title>101 Dothideomycetes genomes: a test case for predicting lifestyles and emergence of pathogens.</title>
        <authorList>
            <person name="Haridas S."/>
            <person name="Albert R."/>
            <person name="Binder M."/>
            <person name="Bloem J."/>
            <person name="Labutti K."/>
            <person name="Salamov A."/>
            <person name="Andreopoulos B."/>
            <person name="Baker S."/>
            <person name="Barry K."/>
            <person name="Bills G."/>
            <person name="Bluhm B."/>
            <person name="Cannon C."/>
            <person name="Castanera R."/>
            <person name="Culley D."/>
            <person name="Daum C."/>
            <person name="Ezra D."/>
            <person name="Gonzalez J."/>
            <person name="Henrissat B."/>
            <person name="Kuo A."/>
            <person name="Liang C."/>
            <person name="Lipzen A."/>
            <person name="Lutzoni F."/>
            <person name="Magnuson J."/>
            <person name="Mondo S."/>
            <person name="Nolan M."/>
            <person name="Ohm R."/>
            <person name="Pangilinan J."/>
            <person name="Park H.-J."/>
            <person name="Ramirez L."/>
            <person name="Alfaro M."/>
            <person name="Sun H."/>
            <person name="Tritt A."/>
            <person name="Yoshinaga Y."/>
            <person name="Zwiers L.-H."/>
            <person name="Turgeon B."/>
            <person name="Goodwin S."/>
            <person name="Spatafora J."/>
            <person name="Crous P."/>
            <person name="Grigoriev I."/>
        </authorList>
    </citation>
    <scope>NUCLEOTIDE SEQUENCE</scope>
    <source>
        <strain evidence="6">ATCC 16933</strain>
    </source>
</reference>
<dbReference type="SUPFAM" id="SSF50985">
    <property type="entry name" value="RCC1/BLIP-II"/>
    <property type="match status" value="1"/>
</dbReference>
<feature type="region of interest" description="Disordered" evidence="3">
    <location>
        <begin position="93"/>
        <end position="113"/>
    </location>
</feature>
<evidence type="ECO:0000259" key="5">
    <source>
        <dbReference type="PROSITE" id="PS50097"/>
    </source>
</evidence>
<dbReference type="InterPro" id="IPR009091">
    <property type="entry name" value="RCC1/BLIP-II"/>
</dbReference>
<evidence type="ECO:0000313" key="6">
    <source>
        <dbReference type="EMBL" id="KAF2452787.1"/>
    </source>
</evidence>
<dbReference type="SMART" id="SM00225">
    <property type="entry name" value="BTB"/>
    <property type="match status" value="1"/>
</dbReference>
<feature type="repeat" description="RCC1" evidence="2">
    <location>
        <begin position="281"/>
        <end position="358"/>
    </location>
</feature>
<dbReference type="PANTHER" id="PTHR22872:SF2">
    <property type="entry name" value="INHIBITOR OF BRUTON TYROSINE KINASE"/>
    <property type="match status" value="1"/>
</dbReference>
<dbReference type="InterPro" id="IPR051625">
    <property type="entry name" value="Signaling_Regulatory_Domain"/>
</dbReference>
<dbReference type="Gene3D" id="2.130.10.30">
    <property type="entry name" value="Regulator of chromosome condensation 1/beta-lactamase-inhibitor protein II"/>
    <property type="match status" value="1"/>
</dbReference>
<dbReference type="AlphaFoldDB" id="A0A6A6NMU6"/>
<dbReference type="SUPFAM" id="SSF48403">
    <property type="entry name" value="Ankyrin repeat"/>
    <property type="match status" value="1"/>
</dbReference>
<dbReference type="Gene3D" id="1.25.40.20">
    <property type="entry name" value="Ankyrin repeat-containing domain"/>
    <property type="match status" value="1"/>
</dbReference>